<proteinExistence type="predicted"/>
<organism evidence="1 2">
    <name type="scientific">Amycolatopsis acididurans</name>
    <dbReference type="NCBI Taxonomy" id="2724524"/>
    <lineage>
        <taxon>Bacteria</taxon>
        <taxon>Bacillati</taxon>
        <taxon>Actinomycetota</taxon>
        <taxon>Actinomycetes</taxon>
        <taxon>Pseudonocardiales</taxon>
        <taxon>Pseudonocardiaceae</taxon>
        <taxon>Amycolatopsis</taxon>
    </lineage>
</organism>
<protein>
    <recommendedName>
        <fullName evidence="3">DUF1828 domain-containing protein</fullName>
    </recommendedName>
</protein>
<gene>
    <name evidence="1" type="ORF">HFP15_41735</name>
</gene>
<keyword evidence="2" id="KW-1185">Reference proteome</keyword>
<evidence type="ECO:0008006" key="3">
    <source>
        <dbReference type="Google" id="ProtNLM"/>
    </source>
</evidence>
<name>A0ABX1JIB7_9PSEU</name>
<dbReference type="EMBL" id="JAAXLS010000095">
    <property type="protein sequence ID" value="NKQ59376.1"/>
    <property type="molecule type" value="Genomic_DNA"/>
</dbReference>
<dbReference type="Proteomes" id="UP000715441">
    <property type="component" value="Unassembled WGS sequence"/>
</dbReference>
<evidence type="ECO:0000313" key="1">
    <source>
        <dbReference type="EMBL" id="NKQ59376.1"/>
    </source>
</evidence>
<evidence type="ECO:0000313" key="2">
    <source>
        <dbReference type="Proteomes" id="UP000715441"/>
    </source>
</evidence>
<reference evidence="1 2" key="1">
    <citation type="submission" date="2020-04" db="EMBL/GenBank/DDBJ databases">
        <title>Novel species.</title>
        <authorList>
            <person name="Teo W.F.A."/>
            <person name="Lipun K."/>
            <person name="Srisuk N."/>
            <person name="Duangmal K."/>
        </authorList>
    </citation>
    <scope>NUCLEOTIDE SEQUENCE [LARGE SCALE GENOMIC DNA]</scope>
    <source>
        <strain evidence="1 2">K13G38</strain>
    </source>
</reference>
<comment type="caution">
    <text evidence="1">The sequence shown here is derived from an EMBL/GenBank/DDBJ whole genome shotgun (WGS) entry which is preliminary data.</text>
</comment>
<sequence>MDGAKISTSVLSLVNDQLDVKPYGHGHLITLPLAFYDDDQITLFAEPFEGGVRVTDQGTTAMRLHMADVDLQNARVADSWNRSVAALGVKSLAAEEGIVGAWGTVDEIGRLVLMVAEAALRVDQLRWLATDRRPVQFRDRVVSQLNAIARANEQVTPNAPLPQTSGRTRQVTAAVGLDHERRVYVQAMGASNREQAAEHCYYVFSHTKVPRDRVLAVAAGTRDAWSSALLDELGQVTDVAFFDERDDLRSQLQGRLRRLEGVG</sequence>
<accession>A0ABX1JIB7</accession>